<dbReference type="OrthoDB" id="20105at2759"/>
<evidence type="ECO:0000256" key="1">
    <source>
        <dbReference type="SAM" id="Coils"/>
    </source>
</evidence>
<dbReference type="STRING" id="1073090.A0A1L9S829"/>
<organism evidence="3 4">
    <name type="scientific">Penicilliopsis zonata CBS 506.65</name>
    <dbReference type="NCBI Taxonomy" id="1073090"/>
    <lineage>
        <taxon>Eukaryota</taxon>
        <taxon>Fungi</taxon>
        <taxon>Dikarya</taxon>
        <taxon>Ascomycota</taxon>
        <taxon>Pezizomycotina</taxon>
        <taxon>Eurotiomycetes</taxon>
        <taxon>Eurotiomycetidae</taxon>
        <taxon>Eurotiales</taxon>
        <taxon>Aspergillaceae</taxon>
        <taxon>Penicilliopsis</taxon>
    </lineage>
</organism>
<evidence type="ECO:0000256" key="2">
    <source>
        <dbReference type="SAM" id="MobiDB-lite"/>
    </source>
</evidence>
<feature type="region of interest" description="Disordered" evidence="2">
    <location>
        <begin position="404"/>
        <end position="472"/>
    </location>
</feature>
<feature type="coiled-coil region" evidence="1">
    <location>
        <begin position="225"/>
        <end position="252"/>
    </location>
</feature>
<dbReference type="Proteomes" id="UP000184188">
    <property type="component" value="Unassembled WGS sequence"/>
</dbReference>
<gene>
    <name evidence="3" type="ORF">ASPZODRAFT_136553</name>
</gene>
<feature type="compositionally biased region" description="Basic residues" evidence="2">
    <location>
        <begin position="432"/>
        <end position="442"/>
    </location>
</feature>
<accession>A0A1L9S829</accession>
<evidence type="ECO:0000313" key="3">
    <source>
        <dbReference type="EMBL" id="OJJ43324.1"/>
    </source>
</evidence>
<keyword evidence="1" id="KW-0175">Coiled coil</keyword>
<sequence>MENHERDLNLSRLQKRYHVVLSQAVYSQHEEEVRKQHMEHMLLHVEIDELREMLDRSQEELNTIAAEESELQLELRETYANLQESKNTLKTLAAEKESLHNEIALLNAHAAEANKTLGEKMRLSKELLNAQSEIQRLKSQNSSHQTILMEKQNLERLLNSLELELQDQKRTNERIRMQEHPHSTNITNMSLQLEETRKKLAEEVRSRKIDEQNFQNQAVEWSAQRAALEGQIETLNMKLRIAEKEAHKSTQNLHGKNKSPQAEGAYINEGYTKTVPLKRPGVQVNHGMSIATPGAICPREVTKITTALPGDKSVFSITPFLNRTGCTPDYSQSSESDADEINTITIDEAEQPSSRVGGGQAKNESLGPRPKFYLSPGEGYMLQKGEKKSSVSARMRTVAAVGKGNCTKTANSPFDGDSFVPHRSEDLTPTNRQKKSKRRKLGARPERMPVLGGESDDDLGETGKPSHKFSNGKRLASDFSLVVGNQILQNQVAGGFSPLKREKKRV</sequence>
<dbReference type="RefSeq" id="XP_022577834.1">
    <property type="nucleotide sequence ID" value="XM_022724084.1"/>
</dbReference>
<evidence type="ECO:0000313" key="4">
    <source>
        <dbReference type="Proteomes" id="UP000184188"/>
    </source>
</evidence>
<dbReference type="EMBL" id="KV878353">
    <property type="protein sequence ID" value="OJJ43324.1"/>
    <property type="molecule type" value="Genomic_DNA"/>
</dbReference>
<name>A0A1L9S829_9EURO</name>
<dbReference type="AlphaFoldDB" id="A0A1L9S829"/>
<feature type="region of interest" description="Disordered" evidence="2">
    <location>
        <begin position="350"/>
        <end position="369"/>
    </location>
</feature>
<protein>
    <submittedName>
        <fullName evidence="3">Uncharacterized protein</fullName>
    </submittedName>
</protein>
<dbReference type="GeneID" id="34610549"/>
<feature type="coiled-coil region" evidence="1">
    <location>
        <begin position="40"/>
        <end position="178"/>
    </location>
</feature>
<reference evidence="4" key="1">
    <citation type="journal article" date="2017" name="Genome Biol.">
        <title>Comparative genomics reveals high biological diversity and specific adaptations in the industrially and medically important fungal genus Aspergillus.</title>
        <authorList>
            <person name="de Vries R.P."/>
            <person name="Riley R."/>
            <person name="Wiebenga A."/>
            <person name="Aguilar-Osorio G."/>
            <person name="Amillis S."/>
            <person name="Uchima C.A."/>
            <person name="Anderluh G."/>
            <person name="Asadollahi M."/>
            <person name="Askin M."/>
            <person name="Barry K."/>
            <person name="Battaglia E."/>
            <person name="Bayram O."/>
            <person name="Benocci T."/>
            <person name="Braus-Stromeyer S.A."/>
            <person name="Caldana C."/>
            <person name="Canovas D."/>
            <person name="Cerqueira G.C."/>
            <person name="Chen F."/>
            <person name="Chen W."/>
            <person name="Choi C."/>
            <person name="Clum A."/>
            <person name="Dos Santos R.A."/>
            <person name="Damasio A.R."/>
            <person name="Diallinas G."/>
            <person name="Emri T."/>
            <person name="Fekete E."/>
            <person name="Flipphi M."/>
            <person name="Freyberg S."/>
            <person name="Gallo A."/>
            <person name="Gournas C."/>
            <person name="Habgood R."/>
            <person name="Hainaut M."/>
            <person name="Harispe M.L."/>
            <person name="Henrissat B."/>
            <person name="Hilden K.S."/>
            <person name="Hope R."/>
            <person name="Hossain A."/>
            <person name="Karabika E."/>
            <person name="Karaffa L."/>
            <person name="Karanyi Z."/>
            <person name="Krasevec N."/>
            <person name="Kuo A."/>
            <person name="Kusch H."/>
            <person name="LaButti K."/>
            <person name="Lagendijk E.L."/>
            <person name="Lapidus A."/>
            <person name="Levasseur A."/>
            <person name="Lindquist E."/>
            <person name="Lipzen A."/>
            <person name="Logrieco A.F."/>
            <person name="MacCabe A."/>
            <person name="Maekelae M.R."/>
            <person name="Malavazi I."/>
            <person name="Melin P."/>
            <person name="Meyer V."/>
            <person name="Mielnichuk N."/>
            <person name="Miskei M."/>
            <person name="Molnar A.P."/>
            <person name="Mule G."/>
            <person name="Ngan C.Y."/>
            <person name="Orejas M."/>
            <person name="Orosz E."/>
            <person name="Ouedraogo J.P."/>
            <person name="Overkamp K.M."/>
            <person name="Park H.-S."/>
            <person name="Perrone G."/>
            <person name="Piumi F."/>
            <person name="Punt P.J."/>
            <person name="Ram A.F."/>
            <person name="Ramon A."/>
            <person name="Rauscher S."/>
            <person name="Record E."/>
            <person name="Riano-Pachon D.M."/>
            <person name="Robert V."/>
            <person name="Roehrig J."/>
            <person name="Ruller R."/>
            <person name="Salamov A."/>
            <person name="Salih N.S."/>
            <person name="Samson R.A."/>
            <person name="Sandor E."/>
            <person name="Sanguinetti M."/>
            <person name="Schuetze T."/>
            <person name="Sepcic K."/>
            <person name="Shelest E."/>
            <person name="Sherlock G."/>
            <person name="Sophianopoulou V."/>
            <person name="Squina F.M."/>
            <person name="Sun H."/>
            <person name="Susca A."/>
            <person name="Todd R.B."/>
            <person name="Tsang A."/>
            <person name="Unkles S.E."/>
            <person name="van de Wiele N."/>
            <person name="van Rossen-Uffink D."/>
            <person name="Oliveira J.V."/>
            <person name="Vesth T.C."/>
            <person name="Visser J."/>
            <person name="Yu J.-H."/>
            <person name="Zhou M."/>
            <person name="Andersen M.R."/>
            <person name="Archer D.B."/>
            <person name="Baker S.E."/>
            <person name="Benoit I."/>
            <person name="Brakhage A.A."/>
            <person name="Braus G.H."/>
            <person name="Fischer R."/>
            <person name="Frisvad J.C."/>
            <person name="Goldman G.H."/>
            <person name="Houbraken J."/>
            <person name="Oakley B."/>
            <person name="Pocsi I."/>
            <person name="Scazzocchio C."/>
            <person name="Seiboth B."/>
            <person name="vanKuyk P.A."/>
            <person name="Wortman J."/>
            <person name="Dyer P.S."/>
            <person name="Grigoriev I.V."/>
        </authorList>
    </citation>
    <scope>NUCLEOTIDE SEQUENCE [LARGE SCALE GENOMIC DNA]</scope>
    <source>
        <strain evidence="4">CBS 506.65</strain>
    </source>
</reference>
<keyword evidence="4" id="KW-1185">Reference proteome</keyword>
<proteinExistence type="predicted"/>
<dbReference type="VEuPathDB" id="FungiDB:ASPZODRAFT_136553"/>